<feature type="region of interest" description="Disordered" evidence="12">
    <location>
        <begin position="1074"/>
        <end position="1115"/>
    </location>
</feature>
<feature type="domain" description="Chromo" evidence="13">
    <location>
        <begin position="266"/>
        <end position="358"/>
    </location>
</feature>
<dbReference type="GO" id="GO:0003677">
    <property type="term" value="F:DNA binding"/>
    <property type="evidence" value="ECO:0007669"/>
    <property type="project" value="UniProtKB-KW"/>
</dbReference>
<keyword evidence="9" id="KW-0804">Transcription</keyword>
<dbReference type="InterPro" id="IPR001650">
    <property type="entry name" value="Helicase_C-like"/>
</dbReference>
<evidence type="ECO:0000256" key="8">
    <source>
        <dbReference type="ARBA" id="ARBA00023125"/>
    </source>
</evidence>
<dbReference type="GO" id="GO:0016787">
    <property type="term" value="F:hydrolase activity"/>
    <property type="evidence" value="ECO:0007669"/>
    <property type="project" value="UniProtKB-KW"/>
</dbReference>
<dbReference type="InterPro" id="IPR027417">
    <property type="entry name" value="P-loop_NTPase"/>
</dbReference>
<keyword evidence="7" id="KW-0805">Transcription regulation</keyword>
<dbReference type="Pfam" id="PF23588">
    <property type="entry name" value="HTH_CHD1_Hrp3"/>
    <property type="match status" value="1"/>
</dbReference>
<keyword evidence="3" id="KW-0547">Nucleotide-binding</keyword>
<keyword evidence="10" id="KW-0539">Nucleus</keyword>
<dbReference type="InterPro" id="IPR056302">
    <property type="entry name" value="CHD1-2/Hrp3_HTH"/>
</dbReference>
<feature type="compositionally biased region" description="Basic and acidic residues" evidence="12">
    <location>
        <begin position="1"/>
        <end position="10"/>
    </location>
</feature>
<dbReference type="Pfam" id="PF18375">
    <property type="entry name" value="CDH1_2_SANT_HL1"/>
    <property type="match status" value="1"/>
</dbReference>
<evidence type="ECO:0000256" key="9">
    <source>
        <dbReference type="ARBA" id="ARBA00023163"/>
    </source>
</evidence>
<feature type="compositionally biased region" description="Basic and acidic residues" evidence="12">
    <location>
        <begin position="1645"/>
        <end position="1656"/>
    </location>
</feature>
<keyword evidence="2" id="KW-0677">Repeat</keyword>
<dbReference type="CDD" id="cd18793">
    <property type="entry name" value="SF2_C_SNF"/>
    <property type="match status" value="1"/>
</dbReference>
<dbReference type="Ensembl" id="ENSSSCT00060010832.1">
    <property type="protein sequence ID" value="ENSSSCP00060003983.1"/>
    <property type="gene ID" value="ENSSSCG00060008425.1"/>
</dbReference>
<dbReference type="Proteomes" id="UP000694727">
    <property type="component" value="Unplaced"/>
</dbReference>
<keyword evidence="8" id="KW-0238">DNA-binding</keyword>
<comment type="subcellular location">
    <subcellularLocation>
        <location evidence="1">Nucleus</location>
    </subcellularLocation>
</comment>
<dbReference type="InterPro" id="IPR040793">
    <property type="entry name" value="CDH1_2_SANT_HL1"/>
</dbReference>
<name>A0A8D0JXM6_PIG</name>
<dbReference type="SMART" id="SM00487">
    <property type="entry name" value="DEXDc"/>
    <property type="match status" value="1"/>
</dbReference>
<feature type="compositionally biased region" description="Basic residues" evidence="12">
    <location>
        <begin position="183"/>
        <end position="204"/>
    </location>
</feature>
<feature type="compositionally biased region" description="Acidic residues" evidence="12">
    <location>
        <begin position="209"/>
        <end position="220"/>
    </location>
</feature>
<feature type="compositionally biased region" description="Basic and acidic residues" evidence="12">
    <location>
        <begin position="67"/>
        <end position="85"/>
    </location>
</feature>
<dbReference type="Ensembl" id="ENSSSCT00025091406.1">
    <property type="protein sequence ID" value="ENSSSCP00025040106.1"/>
    <property type="gene ID" value="ENSSSCG00025065559.1"/>
</dbReference>
<dbReference type="FunFam" id="2.40.50.40:FF:000014">
    <property type="entry name" value="Chromodomain-helicase-DNA-binding protein 2 isoform 1"/>
    <property type="match status" value="1"/>
</dbReference>
<dbReference type="SMART" id="SM00490">
    <property type="entry name" value="HELICc"/>
    <property type="match status" value="1"/>
</dbReference>
<feature type="compositionally biased region" description="Low complexity" evidence="12">
    <location>
        <begin position="148"/>
        <end position="159"/>
    </location>
</feature>
<dbReference type="PANTHER" id="PTHR45623:SF7">
    <property type="entry name" value="CHROMODOMAIN-HELICASE-DNA-BINDING PROTEIN 1"/>
    <property type="match status" value="1"/>
</dbReference>
<dbReference type="PANTHER" id="PTHR45623">
    <property type="entry name" value="CHROMODOMAIN-HELICASE-DNA-BINDING PROTEIN 3-RELATED-RELATED"/>
    <property type="match status" value="1"/>
</dbReference>
<dbReference type="Ensembl" id="ENSSSCT00015017138.1">
    <property type="protein sequence ID" value="ENSSSCP00015006706.1"/>
    <property type="gene ID" value="ENSSSCG00015012919.1"/>
</dbReference>
<evidence type="ECO:0000313" key="17">
    <source>
        <dbReference type="Proteomes" id="UP000694723"/>
    </source>
</evidence>
<dbReference type="InterPro" id="IPR014001">
    <property type="entry name" value="Helicase_ATP-bd"/>
</dbReference>
<dbReference type="Ensembl" id="ENSSSCT00045006516.1">
    <property type="protein sequence ID" value="ENSSSCP00045004438.1"/>
    <property type="gene ID" value="ENSSSCG00045003838.1"/>
</dbReference>
<dbReference type="SMART" id="SM01176">
    <property type="entry name" value="DUF4208"/>
    <property type="match status" value="1"/>
</dbReference>
<keyword evidence="5" id="KW-0067">ATP-binding</keyword>
<dbReference type="Pfam" id="PF00385">
    <property type="entry name" value="Chromo"/>
    <property type="match status" value="2"/>
</dbReference>
<evidence type="ECO:0000256" key="6">
    <source>
        <dbReference type="ARBA" id="ARBA00022853"/>
    </source>
</evidence>
<dbReference type="PROSITE" id="PS51192">
    <property type="entry name" value="HELICASE_ATP_BIND_1"/>
    <property type="match status" value="1"/>
</dbReference>
<dbReference type="Gene3D" id="2.40.50.40">
    <property type="match status" value="2"/>
</dbReference>
<evidence type="ECO:0000256" key="1">
    <source>
        <dbReference type="ARBA" id="ARBA00004123"/>
    </source>
</evidence>
<dbReference type="Gene3D" id="3.40.50.300">
    <property type="entry name" value="P-loop containing nucleotide triphosphate hydrolases"/>
    <property type="match status" value="1"/>
</dbReference>
<protein>
    <submittedName>
        <fullName evidence="16">Chromodomain helicase DNA binding protein 1</fullName>
    </submittedName>
</protein>
<dbReference type="Gene3D" id="1.10.10.60">
    <property type="entry name" value="Homeodomain-like"/>
    <property type="match status" value="1"/>
</dbReference>
<dbReference type="PROSITE" id="PS51194">
    <property type="entry name" value="HELICASE_CTER"/>
    <property type="match status" value="1"/>
</dbReference>
<feature type="compositionally biased region" description="Low complexity" evidence="12">
    <location>
        <begin position="1462"/>
        <end position="1475"/>
    </location>
</feature>
<evidence type="ECO:0000259" key="13">
    <source>
        <dbReference type="PROSITE" id="PS50013"/>
    </source>
</evidence>
<accession>A0A8D0JXM6</accession>
<feature type="region of interest" description="Disordered" evidence="12">
    <location>
        <begin position="1459"/>
        <end position="1665"/>
    </location>
</feature>
<feature type="compositionally biased region" description="Basic residues" evidence="12">
    <location>
        <begin position="1101"/>
        <end position="1111"/>
    </location>
</feature>
<dbReference type="Proteomes" id="UP000694728">
    <property type="component" value="Unplaced"/>
</dbReference>
<dbReference type="PROSITE" id="PS00598">
    <property type="entry name" value="CHROMO_1"/>
    <property type="match status" value="2"/>
</dbReference>
<evidence type="ECO:0000256" key="4">
    <source>
        <dbReference type="ARBA" id="ARBA00022801"/>
    </source>
</evidence>
<dbReference type="InterPro" id="IPR000330">
    <property type="entry name" value="SNF2_N"/>
</dbReference>
<evidence type="ECO:0000256" key="5">
    <source>
        <dbReference type="ARBA" id="ARBA00022840"/>
    </source>
</evidence>
<dbReference type="Proteomes" id="UP000694724">
    <property type="component" value="Unplaced"/>
</dbReference>
<dbReference type="InterPro" id="IPR038718">
    <property type="entry name" value="SNF2-like_sf"/>
</dbReference>
<dbReference type="InterPro" id="IPR000953">
    <property type="entry name" value="Chromo/chromo_shadow_dom"/>
</dbReference>
<dbReference type="Gene3D" id="3.40.50.10810">
    <property type="entry name" value="Tandem AAA-ATPase domain"/>
    <property type="match status" value="1"/>
</dbReference>
<feature type="compositionally biased region" description="Basic residues" evidence="12">
    <location>
        <begin position="1282"/>
        <end position="1300"/>
    </location>
</feature>
<dbReference type="Proteomes" id="UP000694571">
    <property type="component" value="Unplaced"/>
</dbReference>
<dbReference type="SMART" id="SM00298">
    <property type="entry name" value="CHROMO"/>
    <property type="match status" value="2"/>
</dbReference>
<dbReference type="Ensembl" id="ENSSSCT00050028824.1">
    <property type="protein sequence ID" value="ENSSSCP00050011942.1"/>
    <property type="gene ID" value="ENSSSCG00050021312.1"/>
</dbReference>
<keyword evidence="4" id="KW-0378">Hydrolase</keyword>
<dbReference type="InterPro" id="IPR023779">
    <property type="entry name" value="Chromodomain_CS"/>
</dbReference>
<dbReference type="FunFam" id="3.40.50.10810:FF:000007">
    <property type="entry name" value="Chromodomain-helicase-DNA-binding protein 2 isoform 1"/>
    <property type="match status" value="1"/>
</dbReference>
<dbReference type="GO" id="GO:0005524">
    <property type="term" value="F:ATP binding"/>
    <property type="evidence" value="ECO:0007669"/>
    <property type="project" value="UniProtKB-KW"/>
</dbReference>
<organism evidence="16 17">
    <name type="scientific">Sus scrofa</name>
    <name type="common">Pig</name>
    <dbReference type="NCBI Taxonomy" id="9823"/>
    <lineage>
        <taxon>Eukaryota</taxon>
        <taxon>Metazoa</taxon>
        <taxon>Chordata</taxon>
        <taxon>Craniata</taxon>
        <taxon>Vertebrata</taxon>
        <taxon>Euteleostomi</taxon>
        <taxon>Mammalia</taxon>
        <taxon>Eutheria</taxon>
        <taxon>Laurasiatheria</taxon>
        <taxon>Artiodactyla</taxon>
        <taxon>Suina</taxon>
        <taxon>Suidae</taxon>
        <taxon>Sus</taxon>
    </lineage>
</organism>
<dbReference type="InterPro" id="IPR049730">
    <property type="entry name" value="SNF2/RAD54-like_C"/>
</dbReference>
<feature type="compositionally biased region" description="Acidic residues" evidence="12">
    <location>
        <begin position="118"/>
        <end position="132"/>
    </location>
</feature>
<dbReference type="CDD" id="cd18661">
    <property type="entry name" value="CD2_tandem_CHD1-2_like"/>
    <property type="match status" value="1"/>
</dbReference>
<dbReference type="Proteomes" id="UP000694726">
    <property type="component" value="Unplaced"/>
</dbReference>
<dbReference type="InterPro" id="IPR025260">
    <property type="entry name" value="CHD1-like_C"/>
</dbReference>
<dbReference type="Proteomes" id="UP000694720">
    <property type="component" value="Unplaced"/>
</dbReference>
<evidence type="ECO:0000256" key="12">
    <source>
        <dbReference type="SAM" id="MobiDB-lite"/>
    </source>
</evidence>
<evidence type="ECO:0000256" key="7">
    <source>
        <dbReference type="ARBA" id="ARBA00023015"/>
    </source>
</evidence>
<dbReference type="GO" id="GO:0005634">
    <property type="term" value="C:nucleus"/>
    <property type="evidence" value="ECO:0007669"/>
    <property type="project" value="UniProtKB-SubCell"/>
</dbReference>
<comment type="catalytic activity">
    <reaction evidence="11">
        <text>ATP + H2O = ADP + phosphate + H(+)</text>
        <dbReference type="Rhea" id="RHEA:13065"/>
        <dbReference type="ChEBI" id="CHEBI:15377"/>
        <dbReference type="ChEBI" id="CHEBI:15378"/>
        <dbReference type="ChEBI" id="CHEBI:30616"/>
        <dbReference type="ChEBI" id="CHEBI:43474"/>
        <dbReference type="ChEBI" id="CHEBI:456216"/>
    </reaction>
</comment>
<feature type="compositionally biased region" description="Basic and acidic residues" evidence="12">
    <location>
        <begin position="1480"/>
        <end position="1528"/>
    </location>
</feature>
<feature type="domain" description="Helicase C-terminal" evidence="15">
    <location>
        <begin position="786"/>
        <end position="937"/>
    </location>
</feature>
<feature type="domain" description="Helicase ATP-binding" evidence="14">
    <location>
        <begin position="487"/>
        <end position="657"/>
    </location>
</feature>
<dbReference type="Pfam" id="PF00271">
    <property type="entry name" value="Helicase_C"/>
    <property type="match status" value="1"/>
</dbReference>
<evidence type="ECO:0000256" key="2">
    <source>
        <dbReference type="ARBA" id="ARBA00022737"/>
    </source>
</evidence>
<dbReference type="InterPro" id="IPR023780">
    <property type="entry name" value="Chromo_domain"/>
</dbReference>
<evidence type="ECO:0000259" key="14">
    <source>
        <dbReference type="PROSITE" id="PS51192"/>
    </source>
</evidence>
<dbReference type="Pfam" id="PF00176">
    <property type="entry name" value="SNF2-rel_dom"/>
    <property type="match status" value="1"/>
</dbReference>
<evidence type="ECO:0000256" key="10">
    <source>
        <dbReference type="ARBA" id="ARBA00023242"/>
    </source>
</evidence>
<dbReference type="CDD" id="cd18666">
    <property type="entry name" value="CD1_tandem_CHD1-2_like"/>
    <property type="match status" value="1"/>
</dbReference>
<feature type="compositionally biased region" description="Low complexity" evidence="12">
    <location>
        <begin position="35"/>
        <end position="63"/>
    </location>
</feature>
<reference evidence="16" key="1">
    <citation type="submission" date="2025-05" db="UniProtKB">
        <authorList>
            <consortium name="Ensembl"/>
        </authorList>
    </citation>
    <scope>IDENTIFICATION</scope>
</reference>
<dbReference type="SUPFAM" id="SSF54160">
    <property type="entry name" value="Chromo domain-like"/>
    <property type="match status" value="2"/>
</dbReference>
<feature type="compositionally biased region" description="Basic and acidic residues" evidence="12">
    <location>
        <begin position="1537"/>
        <end position="1625"/>
    </location>
</feature>
<dbReference type="Ensembl" id="ENSSSCT00040034670.1">
    <property type="protein sequence ID" value="ENSSSCP00040014340.1"/>
    <property type="gene ID" value="ENSSSCG00040025048.1"/>
</dbReference>
<evidence type="ECO:0000259" key="15">
    <source>
        <dbReference type="PROSITE" id="PS51194"/>
    </source>
</evidence>
<feature type="compositionally biased region" description="Basic and acidic residues" evidence="12">
    <location>
        <begin position="1325"/>
        <end position="1334"/>
    </location>
</feature>
<dbReference type="Proteomes" id="UP000694722">
    <property type="component" value="Unplaced"/>
</dbReference>
<gene>
    <name evidence="16" type="primary">CHD1</name>
</gene>
<dbReference type="FunFam" id="3.40.50.300:FF:000130">
    <property type="entry name" value="Chromodomain-helicase-DNA-binding protein 2 isoform 1"/>
    <property type="match status" value="1"/>
</dbReference>
<keyword evidence="6" id="KW-0156">Chromatin regulator</keyword>
<evidence type="ECO:0000256" key="3">
    <source>
        <dbReference type="ARBA" id="ARBA00022741"/>
    </source>
</evidence>
<sequence length="1665" mass="191868">MNGHSDEESVRNSSGESSQSDDDSGSASGSGSGSSSGSSSDGSSSQSGSSDSDSGSESGSQSESESDNSRENKVQAKPPKVDGAEFWKSSPSILAVQRSAMLKKQQQQQHQASSNSGSEEDSSSSEDSDDSSSEVKRKKHKDEDWQMSGSGSPSQSGSDSESEEEREKSSCDETESDYEPKNKSRKPQNRSKSKNGKKIIGQKKRQIDSSEEEEEDEDYDNDKRSSRRQATVNVSYKEDEEMKTDSDDLLEVCGEDVPQPEEEEFETIERFMDCRIGRKGATGATTTIYAVEADGDPNAGFEKNKEPGEIQYLIKWKGWSHIHNTWETEETLKQQNVRGMKKLDNYKKKDQETKRWLKNASPEDVEYYNCQQELTDDLHKQYQIVERIIAHSNQKSAAGYPDYYCKWQGLPYSECSWEDGALISKKFQACIDEYFSRNQSKTTPFKDCKVLKQRPRFVALKKQPSYIGGHEGLELRDYQLNGLNWLAHSWCKGNSCILADEMGLGKTIQTISFLNYLFHEHQLYGPFLLVVPLSTLTSWQREIQTWASQMNAVVYLGDINSRNMIRTHEWMHPQTKRLKFNILLTTYEILLKDKAFLGGLNWAFIGVDEAHRLKNDDSLLYKTLIDFKSNHRLLITGTPLQNSLKELWSLLHFIMPEKFSSWEDFEEEHGKGREYGYASLHKELEPFLLRRVKKDVEKSLPAKVEQILRMEMSALQKQYYKWILTRNYKALSKGSKGSTSGFLNIMMELKKCCNHCYLIKPPDNNEFYNKQEALQHLIRSSGKLILLDKLLIRLRERGNRVLIFSQMVRMLDILAEYLKYRQFPFQRLDGSIKGELRKQALDHFNAEGSEDFCFLLSTRAGGLGINLASADTVVIFDSDWNPQNDLQAQARAHRIGQKKQVNIYRLVTKGSVEEDILERAKKKMVLDHLVIQRMDTTGKTVLHTGSAPSSSTPFNKEELSAILKFGAEELFKEPEGEEQEPQEMDIDEILKRAETHENEPGPLTVGDELLSQFKVANFSNMDEDDIELEPERNSKNWEEIIPEDQRRRLEEEERQKELEEIYMLPRMRNCAKQISFNGSEGRRSRNRRYSGSDSDSISERKRPKKRGRPRTIPRENIKGFSDAEIRRFIKSYKKFGGPLERLDAIARDAELVDKSETDLRRLGELVHNGCIKALKDNSSGTERTGGRLGKVKGPTFRISGVQVNAKLVISHEEELIPLHKSIPSDPEERKQYTIPCHTKAAHFDIDWGKEDDSNLLIGIYEYGYGSWEMIKMDPDLSLTHKGGSKRRKARAKKNKAMKSIKVKEEIKSDSSPLPSEKSDEDDDKLNESKSESKERSKKSSLSDAPVHITASGEPVPISEESEELDQKTFSICKERMRPVKAALKQLDRPEKGLSEREQLEHTRQCLIKIGDHITECLKEYTNPEQIKQWRKNLWIFVSKFTEFDARKLHKLYKHAIKKRQESQQNNDQNSNLNTQVIRNPDVERLKDNTNHDDSSRDSYSSDRHLSQYHDHHKDRHQGDSYKKSDSRKRPYSSFSNGKDHRDWDHYKQDSRYYSDREKHRKLDDHRSRDHRSSLEGSLKDRTHSDHRSHSDHRLHSDHRSSSEYTHHKSSRDYRYHSDWQMDHRASSSGPRSPLDQRSPYGSRSPFEHSIEHKNTPEHTWSSRKT</sequence>
<dbReference type="InterPro" id="IPR016197">
    <property type="entry name" value="Chromo-like_dom_sf"/>
</dbReference>
<dbReference type="Ensembl" id="ENSSSCT00035086591.1">
    <property type="protein sequence ID" value="ENSSSCP00035036091.1"/>
    <property type="gene ID" value="ENSSSCG00035064279.1"/>
</dbReference>
<feature type="region of interest" description="Disordered" evidence="12">
    <location>
        <begin position="1"/>
        <end position="246"/>
    </location>
</feature>
<feature type="compositionally biased region" description="Low complexity" evidence="12">
    <location>
        <begin position="105"/>
        <end position="117"/>
    </location>
</feature>
<dbReference type="Ensembl" id="ENSSSCT00055026081.1">
    <property type="protein sequence ID" value="ENSSSCP00055020722.1"/>
    <property type="gene ID" value="ENSSSCG00055012977.1"/>
</dbReference>
<dbReference type="PROSITE" id="PS50013">
    <property type="entry name" value="CHROMO_2"/>
    <property type="match status" value="2"/>
</dbReference>
<dbReference type="Proteomes" id="UP000694723">
    <property type="component" value="Unplaced"/>
</dbReference>
<dbReference type="Pfam" id="PF13907">
    <property type="entry name" value="CHD1-like_C"/>
    <property type="match status" value="1"/>
</dbReference>
<feature type="region of interest" description="Disordered" evidence="12">
    <location>
        <begin position="1276"/>
        <end position="1362"/>
    </location>
</feature>
<dbReference type="SUPFAM" id="SSF52540">
    <property type="entry name" value="P-loop containing nucleoside triphosphate hydrolases"/>
    <property type="match status" value="2"/>
</dbReference>
<feature type="domain" description="Chromo" evidence="13">
    <location>
        <begin position="383"/>
        <end position="446"/>
    </location>
</feature>
<dbReference type="GO" id="GO:0006325">
    <property type="term" value="P:chromatin organization"/>
    <property type="evidence" value="ECO:0007669"/>
    <property type="project" value="UniProtKB-KW"/>
</dbReference>
<evidence type="ECO:0000313" key="16">
    <source>
        <dbReference type="Ensembl" id="ENSSSCP00060003983.1"/>
    </source>
</evidence>
<evidence type="ECO:0000256" key="11">
    <source>
        <dbReference type="ARBA" id="ARBA00049360"/>
    </source>
</evidence>
<dbReference type="FunFam" id="2.40.50.40:FF:000008">
    <property type="entry name" value="Chromodomain-helicase-DNA-binding protein 2 isoform 1"/>
    <property type="match status" value="1"/>
</dbReference>
<proteinExistence type="predicted"/>